<dbReference type="InterPro" id="IPR013324">
    <property type="entry name" value="RNA_pol_sigma_r3/r4-like"/>
</dbReference>
<dbReference type="GO" id="GO:0016987">
    <property type="term" value="F:sigma factor activity"/>
    <property type="evidence" value="ECO:0007669"/>
    <property type="project" value="UniProtKB-KW"/>
</dbReference>
<dbReference type="InterPro" id="IPR053812">
    <property type="entry name" value="HTH_Sigma70_ECF-like"/>
</dbReference>
<gene>
    <name evidence="6" type="ORF">GKIL_2179</name>
</gene>
<keyword evidence="2" id="KW-0805">Transcription regulation</keyword>
<evidence type="ECO:0000256" key="2">
    <source>
        <dbReference type="ARBA" id="ARBA00023015"/>
    </source>
</evidence>
<organism evidence="6 7">
    <name type="scientific">Gloeobacter kilaueensis (strain ATCC BAA-2537 / CCAP 1431/1 / ULC 316 / JS1)</name>
    <dbReference type="NCBI Taxonomy" id="1183438"/>
    <lineage>
        <taxon>Bacteria</taxon>
        <taxon>Bacillati</taxon>
        <taxon>Cyanobacteriota</taxon>
        <taxon>Cyanophyceae</taxon>
        <taxon>Gloeobacterales</taxon>
        <taxon>Gloeobacteraceae</taxon>
        <taxon>Gloeobacter</taxon>
    </lineage>
</organism>
<dbReference type="eggNOG" id="COG1595">
    <property type="taxonomic scope" value="Bacteria"/>
</dbReference>
<evidence type="ECO:0000256" key="3">
    <source>
        <dbReference type="ARBA" id="ARBA00023082"/>
    </source>
</evidence>
<evidence type="ECO:0000313" key="6">
    <source>
        <dbReference type="EMBL" id="AGY58425.1"/>
    </source>
</evidence>
<dbReference type="HOGENOM" id="CLU_102127_0_0_3"/>
<keyword evidence="3" id="KW-0731">Sigma factor</keyword>
<protein>
    <submittedName>
        <fullName evidence="6">RNA polymerase, sigma-24 subunit, ECF subfamily</fullName>
    </submittedName>
</protein>
<feature type="domain" description="RNA polymerase sigma-70 ECF-like HTH" evidence="5">
    <location>
        <begin position="5"/>
        <end position="185"/>
    </location>
</feature>
<dbReference type="STRING" id="1183438.GKIL_2179"/>
<dbReference type="SUPFAM" id="SSF88659">
    <property type="entry name" value="Sigma3 and sigma4 domains of RNA polymerase sigma factors"/>
    <property type="match status" value="1"/>
</dbReference>
<dbReference type="NCBIfam" id="TIGR02999">
    <property type="entry name" value="Sig-70_X6"/>
    <property type="match status" value="1"/>
</dbReference>
<dbReference type="AlphaFoldDB" id="U5QL86"/>
<dbReference type="InterPro" id="IPR036388">
    <property type="entry name" value="WH-like_DNA-bd_sf"/>
</dbReference>
<dbReference type="InterPro" id="IPR013325">
    <property type="entry name" value="RNA_pol_sigma_r2"/>
</dbReference>
<dbReference type="InterPro" id="IPR014284">
    <property type="entry name" value="RNA_pol_sigma-70_dom"/>
</dbReference>
<dbReference type="OrthoDB" id="582883at2"/>
<evidence type="ECO:0000256" key="1">
    <source>
        <dbReference type="ARBA" id="ARBA00010641"/>
    </source>
</evidence>
<reference evidence="6 7" key="1">
    <citation type="journal article" date="2013" name="PLoS ONE">
        <title>Cultivation and Complete Genome Sequencing of Gloeobacter kilaueensis sp. nov., from a Lava Cave in Kilauea Caldera, Hawai'i.</title>
        <authorList>
            <person name="Saw J.H."/>
            <person name="Schatz M."/>
            <person name="Brown M.V."/>
            <person name="Kunkel D.D."/>
            <person name="Foster J.S."/>
            <person name="Shick H."/>
            <person name="Christensen S."/>
            <person name="Hou S."/>
            <person name="Wan X."/>
            <person name="Donachie S.P."/>
        </authorList>
    </citation>
    <scope>NUCLEOTIDE SEQUENCE [LARGE SCALE GENOMIC DNA]</scope>
    <source>
        <strain evidence="7">JS</strain>
    </source>
</reference>
<dbReference type="Gene3D" id="1.10.10.10">
    <property type="entry name" value="Winged helix-like DNA-binding domain superfamily/Winged helix DNA-binding domain"/>
    <property type="match status" value="1"/>
</dbReference>
<dbReference type="GO" id="GO:0006352">
    <property type="term" value="P:DNA-templated transcription initiation"/>
    <property type="evidence" value="ECO:0007669"/>
    <property type="project" value="InterPro"/>
</dbReference>
<evidence type="ECO:0000259" key="5">
    <source>
        <dbReference type="Pfam" id="PF07638"/>
    </source>
</evidence>
<keyword evidence="4" id="KW-0804">Transcription</keyword>
<evidence type="ECO:0000313" key="7">
    <source>
        <dbReference type="Proteomes" id="UP000017396"/>
    </source>
</evidence>
<dbReference type="PANTHER" id="PTHR43133:SF39">
    <property type="entry name" value="SIMILAR TO RNA POLYMERASE SIGMA-E FACTOR"/>
    <property type="match status" value="1"/>
</dbReference>
<sequence length="192" mass="21593">MDELDATQLLLAWQKGDQNALSALTPMIYKELRRRAGSLMSQERSGHTLQATALVNEAYLRLVNQKDTCWKSRAHFLGVAAHLMRKILIDHARAHGAAKRGGQMRKLSFDEAGDVVQQGEDFDWSDLEAALEELSQLSEEHSRVVELRFFGGLTIEETAEVLGVSSGTVKRRWDFARAWLRKRLKDGEGGDT</sequence>
<keyword evidence="7" id="KW-1185">Reference proteome</keyword>
<dbReference type="Pfam" id="PF07638">
    <property type="entry name" value="Sigma70_ECF"/>
    <property type="match status" value="1"/>
</dbReference>
<dbReference type="KEGG" id="glj:GKIL_2179"/>
<proteinExistence type="inferred from homology"/>
<evidence type="ECO:0000256" key="4">
    <source>
        <dbReference type="ARBA" id="ARBA00023163"/>
    </source>
</evidence>
<dbReference type="NCBIfam" id="TIGR02937">
    <property type="entry name" value="sigma70-ECF"/>
    <property type="match status" value="1"/>
</dbReference>
<dbReference type="InterPro" id="IPR039425">
    <property type="entry name" value="RNA_pol_sigma-70-like"/>
</dbReference>
<comment type="similarity">
    <text evidence="1">Belongs to the sigma-70 factor family. ECF subfamily.</text>
</comment>
<dbReference type="CDD" id="cd06171">
    <property type="entry name" value="Sigma70_r4"/>
    <property type="match status" value="1"/>
</dbReference>
<name>U5QL86_GLOK1</name>
<accession>U5QL86</accession>
<dbReference type="EMBL" id="CP003587">
    <property type="protein sequence ID" value="AGY58425.1"/>
    <property type="molecule type" value="Genomic_DNA"/>
</dbReference>
<dbReference type="Proteomes" id="UP000017396">
    <property type="component" value="Chromosome"/>
</dbReference>
<dbReference type="RefSeq" id="WP_023173574.1">
    <property type="nucleotide sequence ID" value="NC_022600.1"/>
</dbReference>
<dbReference type="SUPFAM" id="SSF88946">
    <property type="entry name" value="Sigma2 domain of RNA polymerase sigma factors"/>
    <property type="match status" value="1"/>
</dbReference>
<dbReference type="PANTHER" id="PTHR43133">
    <property type="entry name" value="RNA POLYMERASE ECF-TYPE SIGMA FACTO"/>
    <property type="match status" value="1"/>
</dbReference>
<dbReference type="InterPro" id="IPR011517">
    <property type="entry name" value="RNA_pol_sigma70_ECF-like"/>
</dbReference>